<dbReference type="Proteomes" id="UP001169069">
    <property type="component" value="Unassembled WGS sequence"/>
</dbReference>
<gene>
    <name evidence="1" type="ORF">PGH07_07935</name>
</gene>
<comment type="caution">
    <text evidence="1">The sequence shown here is derived from an EMBL/GenBank/DDBJ whole genome shotgun (WGS) entry which is preliminary data.</text>
</comment>
<sequence length="74" mass="8368">MTKAQIEYIDMQLHIIQSKNNVEDLNRYFSSLDGASLEAHVKGPLLKACDVRRKELTRISPMAVCSDIDNDMEG</sequence>
<accession>A0ABT7QZ88</accession>
<organism evidence="1 2">
    <name type="scientific">Sulfurovum zhangzhouensis</name>
    <dbReference type="NCBI Taxonomy" id="3019067"/>
    <lineage>
        <taxon>Bacteria</taxon>
        <taxon>Pseudomonadati</taxon>
        <taxon>Campylobacterota</taxon>
        <taxon>Epsilonproteobacteria</taxon>
        <taxon>Campylobacterales</taxon>
        <taxon>Sulfurovaceae</taxon>
        <taxon>Sulfurovum</taxon>
    </lineage>
</organism>
<name>A0ABT7QZ88_9BACT</name>
<reference evidence="1" key="1">
    <citation type="submission" date="2023-01" db="EMBL/GenBank/DDBJ databases">
        <title>Sulfurovum sp. zt1-1 genome assembly.</title>
        <authorList>
            <person name="Wang J."/>
        </authorList>
    </citation>
    <scope>NUCLEOTIDE SEQUENCE</scope>
    <source>
        <strain evidence="1">Zt1-1</strain>
    </source>
</reference>
<proteinExistence type="predicted"/>
<dbReference type="EMBL" id="JAQIBD010000002">
    <property type="protein sequence ID" value="MDM5272107.1"/>
    <property type="molecule type" value="Genomic_DNA"/>
</dbReference>
<keyword evidence="2" id="KW-1185">Reference proteome</keyword>
<protein>
    <submittedName>
        <fullName evidence="1">Uncharacterized protein</fullName>
    </submittedName>
</protein>
<evidence type="ECO:0000313" key="1">
    <source>
        <dbReference type="EMBL" id="MDM5272107.1"/>
    </source>
</evidence>
<evidence type="ECO:0000313" key="2">
    <source>
        <dbReference type="Proteomes" id="UP001169069"/>
    </source>
</evidence>
<dbReference type="RefSeq" id="WP_289413854.1">
    <property type="nucleotide sequence ID" value="NZ_JAQIBD010000002.1"/>
</dbReference>